<protein>
    <submittedName>
        <fullName evidence="2">Alpha/beta hydrolase</fullName>
    </submittedName>
</protein>
<evidence type="ECO:0000259" key="1">
    <source>
        <dbReference type="Pfam" id="PF00561"/>
    </source>
</evidence>
<gene>
    <name evidence="2" type="ORF">MMG00_11820</name>
</gene>
<dbReference type="RefSeq" id="WP_242148566.1">
    <property type="nucleotide sequence ID" value="NZ_CP093379.1"/>
</dbReference>
<name>A0ABY3X4A2_9GAMM</name>
<sequence length="262" mass="29081">MSQVIDYQFARKSGIEYLEKKGEGKVFVLLHGISSGAFSWIKQLQDSTISHHLIAWNAPGYGESILLENPTAIGIDYAKRLLAFVDELKVDKFILVGHSLGAMMAAAFAAQYPERVSQLVLICAAQGYMHEGAATKLEIYERRPKLLAKLGNIGMANERGPFLLGVPTDENMEIVRTVSKGLTPQGFTNASHLLAYDQIDQSLPDVGCEIDLYYGEEDGITPPKGMFDLQEKFKKIVLHEVPNAGHLAYIDAPNYFRKTLFK</sequence>
<dbReference type="PANTHER" id="PTHR43798">
    <property type="entry name" value="MONOACYLGLYCEROL LIPASE"/>
    <property type="match status" value="1"/>
</dbReference>
<evidence type="ECO:0000313" key="2">
    <source>
        <dbReference type="EMBL" id="UNM95872.1"/>
    </source>
</evidence>
<feature type="domain" description="AB hydrolase-1" evidence="1">
    <location>
        <begin position="26"/>
        <end position="137"/>
    </location>
</feature>
<dbReference type="Pfam" id="PF00561">
    <property type="entry name" value="Abhydrolase_1"/>
    <property type="match status" value="1"/>
</dbReference>
<organism evidence="2 3">
    <name type="scientific">Ignatzschineria rhizosphaerae</name>
    <dbReference type="NCBI Taxonomy" id="2923279"/>
    <lineage>
        <taxon>Bacteria</taxon>
        <taxon>Pseudomonadati</taxon>
        <taxon>Pseudomonadota</taxon>
        <taxon>Gammaproteobacteria</taxon>
        <taxon>Cardiobacteriales</taxon>
        <taxon>Ignatzschineriaceae</taxon>
        <taxon>Ignatzschineria</taxon>
    </lineage>
</organism>
<dbReference type="InterPro" id="IPR050266">
    <property type="entry name" value="AB_hydrolase_sf"/>
</dbReference>
<dbReference type="InterPro" id="IPR000073">
    <property type="entry name" value="AB_hydrolase_1"/>
</dbReference>
<dbReference type="GO" id="GO:0016787">
    <property type="term" value="F:hydrolase activity"/>
    <property type="evidence" value="ECO:0007669"/>
    <property type="project" value="UniProtKB-KW"/>
</dbReference>
<dbReference type="EMBL" id="CP093379">
    <property type="protein sequence ID" value="UNM95872.1"/>
    <property type="molecule type" value="Genomic_DNA"/>
</dbReference>
<accession>A0ABY3X4A2</accession>
<dbReference type="Proteomes" id="UP000829542">
    <property type="component" value="Chromosome"/>
</dbReference>
<keyword evidence="2" id="KW-0378">Hydrolase</keyword>
<reference evidence="2 3" key="1">
    <citation type="submission" date="2022-03" db="EMBL/GenBank/DDBJ databases">
        <title>Ignatzschineria rhizosphaerae HR5S32.</title>
        <authorList>
            <person name="Sun J.Q."/>
            <person name="Feng J.Y."/>
        </authorList>
    </citation>
    <scope>NUCLEOTIDE SEQUENCE [LARGE SCALE GENOMIC DNA]</scope>
    <source>
        <strain evidence="2 3">HR5S32</strain>
    </source>
</reference>
<evidence type="ECO:0000313" key="3">
    <source>
        <dbReference type="Proteomes" id="UP000829542"/>
    </source>
</evidence>
<proteinExistence type="predicted"/>
<keyword evidence="3" id="KW-1185">Reference proteome</keyword>